<dbReference type="EC" id="2.7.11.1" evidence="1"/>
<protein>
    <recommendedName>
        <fullName evidence="1">non-specific serine/threonine protein kinase</fullName>
        <ecNumber evidence="1">2.7.11.1</ecNumber>
    </recommendedName>
</protein>
<dbReference type="InterPro" id="IPR001305">
    <property type="entry name" value="HSP_DnaJ_Cys-rich_dom"/>
</dbReference>
<evidence type="ECO:0000313" key="9">
    <source>
        <dbReference type="Proteomes" id="UP001193081"/>
    </source>
</evidence>
<reference evidence="8 9" key="1">
    <citation type="submission" date="2021-03" db="EMBL/GenBank/DDBJ databases">
        <authorList>
            <person name="Grouzdev D.S."/>
        </authorList>
    </citation>
    <scope>NUCLEOTIDE SEQUENCE [LARGE SCALE GENOMIC DNA]</scope>
    <source>
        <strain evidence="8 9">M50-1</strain>
    </source>
</reference>
<keyword evidence="5" id="KW-0067">ATP-binding</keyword>
<dbReference type="InterPro" id="IPR036410">
    <property type="entry name" value="HSP_DnaJ_Cys-rich_dom_sf"/>
</dbReference>
<dbReference type="RefSeq" id="WP_135481275.1">
    <property type="nucleotide sequence ID" value="NZ_SIJK02000071.1"/>
</dbReference>
<organism evidence="8 9">
    <name type="scientific">Candidatus Chloroploca mongolica</name>
    <dbReference type="NCBI Taxonomy" id="2528176"/>
    <lineage>
        <taxon>Bacteria</taxon>
        <taxon>Bacillati</taxon>
        <taxon>Chloroflexota</taxon>
        <taxon>Chloroflexia</taxon>
        <taxon>Chloroflexales</taxon>
        <taxon>Chloroflexineae</taxon>
        <taxon>Oscillochloridaceae</taxon>
        <taxon>Candidatus Chloroploca</taxon>
    </lineage>
</organism>
<evidence type="ECO:0000313" key="8">
    <source>
        <dbReference type="EMBL" id="MBP1468475.1"/>
    </source>
</evidence>
<keyword evidence="6" id="KW-1133">Transmembrane helix</keyword>
<keyword evidence="6" id="KW-0812">Transmembrane</keyword>
<sequence>MNTSRLPVRTDKRPNEGLVELRNYTLIELQGQEELATIYRATHQTLDRPVEVHVLRRHDWISVSRFQLAARLAARLSHPGLVPVIDAGHDEQLGDYLVTPQLDAQPLNKLLEAGPMPPIRVLRIVQQLAAALDYLHGETIFHRDVQPVNVFVGTEGVAYLANLSLASGPDTPDLSSIDEADYLTPYSAPEQRLSKGEAGTALDVYSLGAVIYHMLTGEIPAGAELPSLARHDPGLVAADRIVQRMMAAQPATRFPSAGAAALALRQALRSYVDEASDDMEESRWEPVAEWLDNPVETVLQTTGDEQFGAFLSRARKRADELHRRDAIRRHLTSWSRDGFFHRRSLGQLIELEQIVSYNVYFYELKICYETRKEGRPRVRTFAPDDQPSNQAIPDLWAIPLPEVKPERKTRPTEATVPHSTRILPCTTCLHEGKIPCNVCNGTGMVTKTNKISHPDRSRTEETIEVSCPQCKGYGKIACPTCDGHGKMTETQVFLWSREFRVWEETDDIEDLPPVALKTERQPVFAGTIDLFQGNWQSVAPLAALIDAASQYGDQDTRIVSSELNVHGVMITEIDGLLEEKPQRLYLIGEQNQTIGDWTLLNPERLILATVFGLLALLALLTLIFTLL</sequence>
<feature type="domain" description="Protein kinase" evidence="7">
    <location>
        <begin position="24"/>
        <end position="296"/>
    </location>
</feature>
<evidence type="ECO:0000256" key="2">
    <source>
        <dbReference type="ARBA" id="ARBA00022679"/>
    </source>
</evidence>
<keyword evidence="9" id="KW-1185">Reference proteome</keyword>
<dbReference type="SUPFAM" id="SSF57938">
    <property type="entry name" value="DnaJ/Hsp40 cysteine-rich domain"/>
    <property type="match status" value="1"/>
</dbReference>
<keyword evidence="4 8" id="KW-0418">Kinase</keyword>
<evidence type="ECO:0000256" key="5">
    <source>
        <dbReference type="ARBA" id="ARBA00022840"/>
    </source>
</evidence>
<dbReference type="Gene3D" id="2.10.230.10">
    <property type="entry name" value="Heat shock protein DnaJ, cysteine-rich domain"/>
    <property type="match status" value="1"/>
</dbReference>
<evidence type="ECO:0000256" key="6">
    <source>
        <dbReference type="SAM" id="Phobius"/>
    </source>
</evidence>
<evidence type="ECO:0000259" key="7">
    <source>
        <dbReference type="PROSITE" id="PS50011"/>
    </source>
</evidence>
<gene>
    <name evidence="8" type="ORF">EYB53_022370</name>
</gene>
<name>A0ABS4DGA5_9CHLR</name>
<dbReference type="PANTHER" id="PTHR43289:SF6">
    <property type="entry name" value="SERINE_THREONINE-PROTEIN KINASE NEKL-3"/>
    <property type="match status" value="1"/>
</dbReference>
<evidence type="ECO:0000256" key="1">
    <source>
        <dbReference type="ARBA" id="ARBA00012513"/>
    </source>
</evidence>
<dbReference type="EMBL" id="SIJK02000071">
    <property type="protein sequence ID" value="MBP1468475.1"/>
    <property type="molecule type" value="Genomic_DNA"/>
</dbReference>
<keyword evidence="2" id="KW-0808">Transferase</keyword>
<accession>A0ABS4DGA5</accession>
<dbReference type="SMART" id="SM00220">
    <property type="entry name" value="S_TKc"/>
    <property type="match status" value="1"/>
</dbReference>
<evidence type="ECO:0000256" key="3">
    <source>
        <dbReference type="ARBA" id="ARBA00022741"/>
    </source>
</evidence>
<proteinExistence type="predicted"/>
<feature type="transmembrane region" description="Helical" evidence="6">
    <location>
        <begin position="605"/>
        <end position="626"/>
    </location>
</feature>
<dbReference type="SUPFAM" id="SSF56112">
    <property type="entry name" value="Protein kinase-like (PK-like)"/>
    <property type="match status" value="1"/>
</dbReference>
<evidence type="ECO:0000256" key="4">
    <source>
        <dbReference type="ARBA" id="ARBA00022777"/>
    </source>
</evidence>
<dbReference type="InterPro" id="IPR000719">
    <property type="entry name" value="Prot_kinase_dom"/>
</dbReference>
<comment type="caution">
    <text evidence="8">The sequence shown here is derived from an EMBL/GenBank/DDBJ whole genome shotgun (WGS) entry which is preliminary data.</text>
</comment>
<dbReference type="PROSITE" id="PS50011">
    <property type="entry name" value="PROTEIN_KINASE_DOM"/>
    <property type="match status" value="1"/>
</dbReference>
<dbReference type="GO" id="GO:0016301">
    <property type="term" value="F:kinase activity"/>
    <property type="evidence" value="ECO:0007669"/>
    <property type="project" value="UniProtKB-KW"/>
</dbReference>
<keyword evidence="6" id="KW-0472">Membrane</keyword>
<dbReference type="Proteomes" id="UP001193081">
    <property type="component" value="Unassembled WGS sequence"/>
</dbReference>
<dbReference type="CDD" id="cd14014">
    <property type="entry name" value="STKc_PknB_like"/>
    <property type="match status" value="1"/>
</dbReference>
<dbReference type="PANTHER" id="PTHR43289">
    <property type="entry name" value="MITOGEN-ACTIVATED PROTEIN KINASE KINASE KINASE 20-RELATED"/>
    <property type="match status" value="1"/>
</dbReference>
<dbReference type="Gene3D" id="1.10.510.10">
    <property type="entry name" value="Transferase(Phosphotransferase) domain 1"/>
    <property type="match status" value="1"/>
</dbReference>
<dbReference type="Pfam" id="PF00069">
    <property type="entry name" value="Pkinase"/>
    <property type="match status" value="1"/>
</dbReference>
<dbReference type="CDD" id="cd10719">
    <property type="entry name" value="DnaJ_zf"/>
    <property type="match status" value="1"/>
</dbReference>
<dbReference type="InterPro" id="IPR011009">
    <property type="entry name" value="Kinase-like_dom_sf"/>
</dbReference>
<dbReference type="Gene3D" id="3.30.200.20">
    <property type="entry name" value="Phosphorylase Kinase, domain 1"/>
    <property type="match status" value="1"/>
</dbReference>
<keyword evidence="3" id="KW-0547">Nucleotide-binding</keyword>